<feature type="domain" description="Transketolase N-terminal" evidence="10">
    <location>
        <begin position="489"/>
        <end position="730"/>
    </location>
</feature>
<accession>A0A375J399</accession>
<gene>
    <name evidence="11" type="ORF">CBM2634_B100051</name>
</gene>
<evidence type="ECO:0000256" key="1">
    <source>
        <dbReference type="ARBA" id="ARBA00001964"/>
    </source>
</evidence>
<dbReference type="Pfam" id="PF00456">
    <property type="entry name" value="Transketolase_N"/>
    <property type="match status" value="1"/>
</dbReference>
<name>A0A375J399_9BURK</name>
<evidence type="ECO:0000256" key="3">
    <source>
        <dbReference type="ARBA" id="ARBA00007131"/>
    </source>
</evidence>
<evidence type="ECO:0000256" key="9">
    <source>
        <dbReference type="SAM" id="Phobius"/>
    </source>
</evidence>
<dbReference type="InterPro" id="IPR005474">
    <property type="entry name" value="Transketolase_N"/>
</dbReference>
<evidence type="ECO:0000313" key="11">
    <source>
        <dbReference type="EMBL" id="SPR99658.1"/>
    </source>
</evidence>
<dbReference type="InterPro" id="IPR011701">
    <property type="entry name" value="MFS"/>
</dbReference>
<feature type="transmembrane region" description="Helical" evidence="9">
    <location>
        <begin position="194"/>
        <end position="216"/>
    </location>
</feature>
<comment type="cofactor">
    <cofactor evidence="1">
        <name>thiamine diphosphate</name>
        <dbReference type="ChEBI" id="CHEBI:58937"/>
    </cofactor>
</comment>
<evidence type="ECO:0000256" key="2">
    <source>
        <dbReference type="ARBA" id="ARBA00004141"/>
    </source>
</evidence>
<feature type="transmembrane region" description="Helical" evidence="9">
    <location>
        <begin position="159"/>
        <end position="182"/>
    </location>
</feature>
<feature type="transmembrane region" description="Helical" evidence="9">
    <location>
        <begin position="260"/>
        <end position="282"/>
    </location>
</feature>
<dbReference type="GO" id="GO:0016020">
    <property type="term" value="C:membrane"/>
    <property type="evidence" value="ECO:0007669"/>
    <property type="project" value="UniProtKB-SubCell"/>
</dbReference>
<evidence type="ECO:0000256" key="5">
    <source>
        <dbReference type="ARBA" id="ARBA00022692"/>
    </source>
</evidence>
<dbReference type="GO" id="GO:0022857">
    <property type="term" value="F:transmembrane transporter activity"/>
    <property type="evidence" value="ECO:0007669"/>
    <property type="project" value="InterPro"/>
</dbReference>
<keyword evidence="8 9" id="KW-0472">Membrane</keyword>
<organism evidence="11 12">
    <name type="scientific">Cupriavidus taiwanensis</name>
    <dbReference type="NCBI Taxonomy" id="164546"/>
    <lineage>
        <taxon>Bacteria</taxon>
        <taxon>Pseudomonadati</taxon>
        <taxon>Pseudomonadota</taxon>
        <taxon>Betaproteobacteria</taxon>
        <taxon>Burkholderiales</taxon>
        <taxon>Burkholderiaceae</taxon>
        <taxon>Cupriavidus</taxon>
    </lineage>
</organism>
<dbReference type="CDD" id="cd02012">
    <property type="entry name" value="TPP_TK"/>
    <property type="match status" value="1"/>
</dbReference>
<dbReference type="InterPro" id="IPR036259">
    <property type="entry name" value="MFS_trans_sf"/>
</dbReference>
<protein>
    <submittedName>
        <fullName evidence="11">Uncharacterized transketolase family protein y4mO (Modular protein)</fullName>
    </submittedName>
</protein>
<dbReference type="Gene3D" id="3.40.50.970">
    <property type="match status" value="1"/>
</dbReference>
<evidence type="ECO:0000256" key="6">
    <source>
        <dbReference type="ARBA" id="ARBA00022989"/>
    </source>
</evidence>
<dbReference type="InterPro" id="IPR029061">
    <property type="entry name" value="THDP-binding"/>
</dbReference>
<dbReference type="AlphaFoldDB" id="A0A375J399"/>
<reference evidence="11 12" key="1">
    <citation type="submission" date="2018-01" db="EMBL/GenBank/DDBJ databases">
        <authorList>
            <person name="Gaut B.S."/>
            <person name="Morton B.R."/>
            <person name="Clegg M.T."/>
            <person name="Duvall M.R."/>
        </authorList>
    </citation>
    <scope>NUCLEOTIDE SEQUENCE [LARGE SCALE GENOMIC DNA]</scope>
    <source>
        <strain evidence="11">Cupriavidus taiwanensis cmp 52</strain>
    </source>
</reference>
<feature type="transmembrane region" description="Helical" evidence="9">
    <location>
        <begin position="69"/>
        <end position="89"/>
    </location>
</feature>
<evidence type="ECO:0000256" key="8">
    <source>
        <dbReference type="ARBA" id="ARBA00023136"/>
    </source>
</evidence>
<dbReference type="Gene3D" id="1.20.1250.20">
    <property type="entry name" value="MFS general substrate transporter like domains"/>
    <property type="match status" value="2"/>
</dbReference>
<feature type="transmembrane region" description="Helical" evidence="9">
    <location>
        <begin position="31"/>
        <end position="49"/>
    </location>
</feature>
<dbReference type="CDD" id="cd17319">
    <property type="entry name" value="MFS_ExuT_GudP_like"/>
    <property type="match status" value="1"/>
</dbReference>
<evidence type="ECO:0000256" key="7">
    <source>
        <dbReference type="ARBA" id="ARBA00023052"/>
    </source>
</evidence>
<evidence type="ECO:0000256" key="4">
    <source>
        <dbReference type="ARBA" id="ARBA00022448"/>
    </source>
</evidence>
<evidence type="ECO:0000313" key="12">
    <source>
        <dbReference type="Proteomes" id="UP000256805"/>
    </source>
</evidence>
<proteinExistence type="inferred from homology"/>
<feature type="transmembrane region" description="Helical" evidence="9">
    <location>
        <begin position="294"/>
        <end position="316"/>
    </location>
</feature>
<sequence>MKTKYAASPIGGEATLHADSATFETRTYAKVVKRLIPFLMLCYLGAYLDRVNVGFAKLQMLSDLQFSETVYGLGAGIFFLGYFIFEVPSNVILHRVGAKRWLARIMLTWAVISACFAFVTTPTQFYVLRFLLGVAEAGFAPGVILYMTYWFPSERRAKALSMFFMAIPLAGIVGGPLSGWIMHAFHGVGDLAGWKWLFLIEALPSLCLGVAILYYLDNGIDQAHWLTDAEKALLKRNIEGDNAQKMEHMSIRSFMADRRLWLMAAIYFCVVLGQYGLTFWLPTIIRKAGVADPLWVGIYTALPYLCAIVALPLVGIERRPPPRAPLPPDRADGGRRRRLCHLAAAGQRERLAGMPVHRRRRHPGLVLAVLGAAHRAAGRHVRRRRHRRGELRGQPGRLLLARHRGLAQRPDGQVHRGAGVHLGHRGVRRHAGAAGAGPVREPLRPLPFPEILIQPIAGDTMQQATTDKAVSLRERAYRIRRNALLMGEVQGQGYIGQALDIADVLAVAYFDAMRYRPADPQWEGRDRFLLSNGHYAIALYAALLEAGILPAEELETYGSDDSRLPMSGMASYTPGMEMSGGSLGQGLTIAVGRCLGLKRKGSDNFIYTLFSDGELDEGAVWEGILSAAHWKLDNLIAIVDVNNQQADGPSTQIMAFEPLVPKLEAFGWFTQRVDGNDIDAVAAAFRAAREHRGAQPRMIICDTRMGCGVPFLEQREKNHFIRVDADEWQLALQALEAGRQA</sequence>
<keyword evidence="7" id="KW-0786">Thiamine pyrophosphate</keyword>
<dbReference type="EMBL" id="OVTA01000033">
    <property type="protein sequence ID" value="SPR99658.1"/>
    <property type="molecule type" value="Genomic_DNA"/>
</dbReference>
<dbReference type="PANTHER" id="PTHR47514:SF1">
    <property type="entry name" value="TRANSKETOLASE N-TERMINAL SECTION-RELATED"/>
    <property type="match status" value="1"/>
</dbReference>
<dbReference type="FunFam" id="1.20.1250.20:FF:000018">
    <property type="entry name" value="MFS transporter permease"/>
    <property type="match status" value="1"/>
</dbReference>
<dbReference type="PANTHER" id="PTHR47514">
    <property type="entry name" value="TRANSKETOLASE N-TERMINAL SECTION-RELATED"/>
    <property type="match status" value="1"/>
</dbReference>
<keyword evidence="5 9" id="KW-0812">Transmembrane</keyword>
<comment type="similarity">
    <text evidence="3">Belongs to the transketolase family.</text>
</comment>
<keyword evidence="6 9" id="KW-1133">Transmembrane helix</keyword>
<dbReference type="SUPFAM" id="SSF52518">
    <property type="entry name" value="Thiamin diphosphate-binding fold (THDP-binding)"/>
    <property type="match status" value="1"/>
</dbReference>
<evidence type="ECO:0000259" key="10">
    <source>
        <dbReference type="Pfam" id="PF00456"/>
    </source>
</evidence>
<keyword evidence="4" id="KW-0813">Transport</keyword>
<comment type="subcellular location">
    <subcellularLocation>
        <location evidence="2">Membrane</location>
        <topology evidence="2">Multi-pass membrane protein</topology>
    </subcellularLocation>
</comment>
<dbReference type="Pfam" id="PF07690">
    <property type="entry name" value="MFS_1"/>
    <property type="match status" value="1"/>
</dbReference>
<dbReference type="SUPFAM" id="SSF103473">
    <property type="entry name" value="MFS general substrate transporter"/>
    <property type="match status" value="1"/>
</dbReference>
<dbReference type="Proteomes" id="UP000256805">
    <property type="component" value="Unassembled WGS sequence"/>
</dbReference>
<feature type="transmembrane region" description="Helical" evidence="9">
    <location>
        <begin position="101"/>
        <end position="120"/>
    </location>
</feature>
<feature type="transmembrane region" description="Helical" evidence="9">
    <location>
        <begin position="126"/>
        <end position="147"/>
    </location>
</feature>